<dbReference type="SMR" id="A0A6A4VIF7"/>
<dbReference type="PROSITE" id="PS00420">
    <property type="entry name" value="SRCR_1"/>
    <property type="match status" value="1"/>
</dbReference>
<comment type="caution">
    <text evidence="21">Lacks conserved residue(s) required for the propagation of feature annotation.</text>
</comment>
<dbReference type="InterPro" id="IPR036772">
    <property type="entry name" value="SRCR-like_dom_sf"/>
</dbReference>
<dbReference type="GO" id="GO:0005615">
    <property type="term" value="C:extracellular space"/>
    <property type="evidence" value="ECO:0007669"/>
    <property type="project" value="TreeGrafter"/>
</dbReference>
<evidence type="ECO:0000256" key="10">
    <source>
        <dbReference type="ARBA" id="ARBA00022737"/>
    </source>
</evidence>
<gene>
    <name evidence="25" type="primary">LOXL2_2</name>
    <name evidence="25" type="ORF">FJT64_010535</name>
</gene>
<evidence type="ECO:0000313" key="25">
    <source>
        <dbReference type="EMBL" id="KAF0291324.1"/>
    </source>
</evidence>
<sequence length="608" mass="66634">MRCPVWLVVGAAVLAAVAGALARQRLTGGALQRLQQLRRLRRLREQRQRRLEADHQTSVEPDVLELEAGAEVPLALSNVAALVAPATPTPPAGRPVAPAPGFSALSPATQPPQLPTAPTLGPASRSNLTYLVQRLEHSTERPSVSTTPEPGVEGQLRVSGGRGPFEGNVEIFHDGRWGYICDDEWDMAEAEIACQQLGYQTAQKPTHDGFYGHPEGEISFWMDNMYCLGNERRLSQCRFDGWAQHDCAPSELAGVSCRGQLEDAKATKAPALTTAEPAVPKTSLWHTTKGRLKVRLRGGRVPSEGRLELKIGDDDWGLVCGDGWSMLTANVACRTLGLGYAAAALQTGFFGGNGSTKVMSGLECIGNESVLINCRHDEQLFCPGDPQTNIATVVCQPEMADLVPDHEAMMQSAYLEDRQLFYLQCAMEENCLAASAYRIRKENADWHVMPRRLLRFTTKVANRGSAAFRPLLPKEAWEWHACHMHYHSMEVFSTYEVIDDSGRRVAEGHKASFCLEDSSCSAGVEPGFSCANFGDQGISVGCADSYAHNIDCQWLDVTDIDPGRYRLRVVINGEYKVGEQSWENNAVTCDFNYQTTVGTVTNCHLGRP</sequence>
<keyword evidence="13" id="KW-0560">Oxidoreductase</keyword>
<dbReference type="Pfam" id="PF01186">
    <property type="entry name" value="Lysyl_oxidase"/>
    <property type="match status" value="1"/>
</dbReference>
<feature type="disulfide bond" evidence="21">
    <location>
        <begin position="227"/>
        <end position="237"/>
    </location>
</feature>
<dbReference type="FunFam" id="3.10.250.10:FF:000007">
    <property type="entry name" value="Soluble scavenger receptor cysteine-rich domain-containing protein SSC5D"/>
    <property type="match status" value="1"/>
</dbReference>
<keyword evidence="9 23" id="KW-0732">Signal</keyword>
<evidence type="ECO:0000256" key="22">
    <source>
        <dbReference type="SAM" id="MobiDB-lite"/>
    </source>
</evidence>
<evidence type="ECO:0000256" key="15">
    <source>
        <dbReference type="ARBA" id="ARBA00023136"/>
    </source>
</evidence>
<feature type="region of interest" description="Disordered" evidence="22">
    <location>
        <begin position="136"/>
        <end position="160"/>
    </location>
</feature>
<keyword evidence="17" id="KW-0675">Receptor</keyword>
<dbReference type="EC" id="1.4.3.13" evidence="19"/>
<dbReference type="PRINTS" id="PR00258">
    <property type="entry name" value="SPERACTRCPTR"/>
</dbReference>
<keyword evidence="6" id="KW-0964">Secreted</keyword>
<comment type="similarity">
    <text evidence="4">Belongs to the lysyl oxidase family.</text>
</comment>
<feature type="domain" description="SRCR" evidence="24">
    <location>
        <begin position="294"/>
        <end position="396"/>
    </location>
</feature>
<dbReference type="OrthoDB" id="547291at2759"/>
<dbReference type="Pfam" id="PF00530">
    <property type="entry name" value="SRCR"/>
    <property type="match status" value="2"/>
</dbReference>
<dbReference type="AlphaFoldDB" id="A0A6A4VIF7"/>
<evidence type="ECO:0000256" key="11">
    <source>
        <dbReference type="ARBA" id="ARBA00022772"/>
    </source>
</evidence>
<name>A0A6A4VIF7_AMPAM</name>
<evidence type="ECO:0000256" key="6">
    <source>
        <dbReference type="ARBA" id="ARBA00022525"/>
    </source>
</evidence>
<feature type="domain" description="SRCR" evidence="24">
    <location>
        <begin position="156"/>
        <end position="258"/>
    </location>
</feature>
<dbReference type="FunFam" id="3.10.250.10:FF:000016">
    <property type="entry name" value="Scavenger receptor cysteine-rich protein type 12"/>
    <property type="match status" value="1"/>
</dbReference>
<evidence type="ECO:0000259" key="24">
    <source>
        <dbReference type="PROSITE" id="PS50287"/>
    </source>
</evidence>
<organism evidence="25 26">
    <name type="scientific">Amphibalanus amphitrite</name>
    <name type="common">Striped barnacle</name>
    <name type="synonym">Balanus amphitrite</name>
    <dbReference type="NCBI Taxonomy" id="1232801"/>
    <lineage>
        <taxon>Eukaryota</taxon>
        <taxon>Metazoa</taxon>
        <taxon>Ecdysozoa</taxon>
        <taxon>Arthropoda</taxon>
        <taxon>Crustacea</taxon>
        <taxon>Multicrustacea</taxon>
        <taxon>Cirripedia</taxon>
        <taxon>Thoracica</taxon>
        <taxon>Thoracicalcarea</taxon>
        <taxon>Balanomorpha</taxon>
        <taxon>Balanoidea</taxon>
        <taxon>Balanidae</taxon>
        <taxon>Amphibalaninae</taxon>
        <taxon>Amphibalanus</taxon>
    </lineage>
</organism>
<dbReference type="EMBL" id="VIIS01001889">
    <property type="protein sequence ID" value="KAF0291324.1"/>
    <property type="molecule type" value="Genomic_DNA"/>
</dbReference>
<evidence type="ECO:0000256" key="2">
    <source>
        <dbReference type="ARBA" id="ARBA00004167"/>
    </source>
</evidence>
<feature type="chain" id="PRO_5025563407" description="protein-lysine 6-oxidase" evidence="23">
    <location>
        <begin position="23"/>
        <end position="608"/>
    </location>
</feature>
<dbReference type="InterPro" id="IPR001695">
    <property type="entry name" value="Lysyl_oxidase"/>
</dbReference>
<dbReference type="SUPFAM" id="SSF56487">
    <property type="entry name" value="SRCR-like"/>
    <property type="match status" value="2"/>
</dbReference>
<evidence type="ECO:0000256" key="12">
    <source>
        <dbReference type="ARBA" id="ARBA00022989"/>
    </source>
</evidence>
<dbReference type="PANTHER" id="PTHR45817">
    <property type="entry name" value="LYSYL OXIDASE-LIKE-RELATED"/>
    <property type="match status" value="1"/>
</dbReference>
<evidence type="ECO:0000256" key="13">
    <source>
        <dbReference type="ARBA" id="ARBA00023002"/>
    </source>
</evidence>
<dbReference type="PRINTS" id="PR00074">
    <property type="entry name" value="LYSYLOXIDASE"/>
</dbReference>
<dbReference type="Gene3D" id="3.10.250.10">
    <property type="entry name" value="SRCR-like domain"/>
    <property type="match status" value="2"/>
</dbReference>
<feature type="signal peptide" evidence="23">
    <location>
        <begin position="1"/>
        <end position="22"/>
    </location>
</feature>
<dbReference type="GO" id="GO:0016020">
    <property type="term" value="C:membrane"/>
    <property type="evidence" value="ECO:0007669"/>
    <property type="project" value="UniProtKB-SubCell"/>
</dbReference>
<dbReference type="PANTHER" id="PTHR45817:SF4">
    <property type="entry name" value="LYSYL OXIDASE-LIKE-RELATED"/>
    <property type="match status" value="1"/>
</dbReference>
<evidence type="ECO:0000256" key="4">
    <source>
        <dbReference type="ARBA" id="ARBA00007492"/>
    </source>
</evidence>
<evidence type="ECO:0000256" key="20">
    <source>
        <dbReference type="ARBA" id="ARBA00047861"/>
    </source>
</evidence>
<evidence type="ECO:0000256" key="19">
    <source>
        <dbReference type="ARBA" id="ARBA00038869"/>
    </source>
</evidence>
<evidence type="ECO:0000256" key="23">
    <source>
        <dbReference type="SAM" id="SignalP"/>
    </source>
</evidence>
<dbReference type="InterPro" id="IPR001190">
    <property type="entry name" value="SRCR"/>
</dbReference>
<dbReference type="PROSITE" id="PS00926">
    <property type="entry name" value="LYSYL_OXIDASE"/>
    <property type="match status" value="1"/>
</dbReference>
<evidence type="ECO:0000256" key="17">
    <source>
        <dbReference type="ARBA" id="ARBA00023170"/>
    </source>
</evidence>
<dbReference type="GO" id="GO:0005507">
    <property type="term" value="F:copper ion binding"/>
    <property type="evidence" value="ECO:0007669"/>
    <property type="project" value="InterPro"/>
</dbReference>
<evidence type="ECO:0000256" key="3">
    <source>
        <dbReference type="ARBA" id="ARBA00004239"/>
    </source>
</evidence>
<evidence type="ECO:0000256" key="1">
    <source>
        <dbReference type="ARBA" id="ARBA00001935"/>
    </source>
</evidence>
<keyword evidence="14" id="KW-0186">Copper</keyword>
<keyword evidence="12" id="KW-1133">Transmembrane helix</keyword>
<dbReference type="InterPro" id="IPR050912">
    <property type="entry name" value="LOX-like_protein"/>
</dbReference>
<proteinExistence type="inferred from homology"/>
<evidence type="ECO:0000256" key="14">
    <source>
        <dbReference type="ARBA" id="ARBA00023008"/>
    </source>
</evidence>
<keyword evidence="18" id="KW-0325">Glycoprotein</keyword>
<evidence type="ECO:0000256" key="18">
    <source>
        <dbReference type="ARBA" id="ARBA00023180"/>
    </source>
</evidence>
<keyword evidence="8" id="KW-0479">Metal-binding</keyword>
<keyword evidence="7" id="KW-0812">Transmembrane</keyword>
<dbReference type="Proteomes" id="UP000440578">
    <property type="component" value="Unassembled WGS sequence"/>
</dbReference>
<evidence type="ECO:0000256" key="16">
    <source>
        <dbReference type="ARBA" id="ARBA00023157"/>
    </source>
</evidence>
<evidence type="ECO:0000313" key="26">
    <source>
        <dbReference type="Proteomes" id="UP000440578"/>
    </source>
</evidence>
<dbReference type="PROSITE" id="PS50287">
    <property type="entry name" value="SRCR_2"/>
    <property type="match status" value="2"/>
</dbReference>
<evidence type="ECO:0000256" key="7">
    <source>
        <dbReference type="ARBA" id="ARBA00022692"/>
    </source>
</evidence>
<comment type="caution">
    <text evidence="25">The sequence shown here is derived from an EMBL/GenBank/DDBJ whole genome shotgun (WGS) entry which is preliminary data.</text>
</comment>
<evidence type="ECO:0000256" key="5">
    <source>
        <dbReference type="ARBA" id="ARBA00022477"/>
    </source>
</evidence>
<protein>
    <recommendedName>
        <fullName evidence="19">protein-lysine 6-oxidase</fullName>
        <ecNumber evidence="19">1.4.3.13</ecNumber>
    </recommendedName>
</protein>
<evidence type="ECO:0000256" key="9">
    <source>
        <dbReference type="ARBA" id="ARBA00022729"/>
    </source>
</evidence>
<comment type="subcellular location">
    <subcellularLocation>
        <location evidence="2">Membrane</location>
        <topology evidence="2">Single-pass membrane protein</topology>
    </subcellularLocation>
    <subcellularLocation>
        <location evidence="3">Secreted</location>
        <location evidence="3">Extracellular space</location>
    </subcellularLocation>
</comment>
<keyword evidence="5" id="KW-0886">LTQ</keyword>
<keyword evidence="26" id="KW-1185">Reference proteome</keyword>
<keyword evidence="16 21" id="KW-1015">Disulfide bond</keyword>
<evidence type="ECO:0000256" key="8">
    <source>
        <dbReference type="ARBA" id="ARBA00022723"/>
    </source>
</evidence>
<comment type="cofactor">
    <cofactor evidence="1">
        <name>Cu cation</name>
        <dbReference type="ChEBI" id="CHEBI:23378"/>
    </cofactor>
</comment>
<dbReference type="InterPro" id="IPR019828">
    <property type="entry name" value="Lysyl_oxidase_CS"/>
</dbReference>
<reference evidence="25 26" key="1">
    <citation type="submission" date="2019-07" db="EMBL/GenBank/DDBJ databases">
        <title>Draft genome assembly of a fouling barnacle, Amphibalanus amphitrite (Darwin, 1854): The first reference genome for Thecostraca.</title>
        <authorList>
            <person name="Kim W."/>
        </authorList>
    </citation>
    <scope>NUCLEOTIDE SEQUENCE [LARGE SCALE GENOMIC DNA]</scope>
    <source>
        <strain evidence="25">SNU_AA5</strain>
        <tissue evidence="25">Soma without cirri and trophi</tissue>
    </source>
</reference>
<keyword evidence="11" id="KW-0801">TPQ</keyword>
<dbReference type="SMART" id="SM00202">
    <property type="entry name" value="SR"/>
    <property type="match status" value="2"/>
</dbReference>
<accession>A0A6A4VIF7</accession>
<evidence type="ECO:0000256" key="21">
    <source>
        <dbReference type="PROSITE-ProRule" id="PRU00196"/>
    </source>
</evidence>
<keyword evidence="10" id="KW-0677">Repeat</keyword>
<feature type="compositionally biased region" description="Low complexity" evidence="22">
    <location>
        <begin position="94"/>
        <end position="108"/>
    </location>
</feature>
<dbReference type="GO" id="GO:0004720">
    <property type="term" value="F:protein-lysine 6-oxidase activity"/>
    <property type="evidence" value="ECO:0007669"/>
    <property type="project" value="UniProtKB-EC"/>
</dbReference>
<feature type="disulfide bond" evidence="21">
    <location>
        <begin position="364"/>
        <end position="374"/>
    </location>
</feature>
<feature type="region of interest" description="Disordered" evidence="22">
    <location>
        <begin position="90"/>
        <end position="123"/>
    </location>
</feature>
<comment type="catalytic activity">
    <reaction evidence="20">
        <text>L-lysyl-[protein] + O2 + H2O = (S)-2-amino-6-oxohexanoyl-[protein] + H2O2 + NH4(+)</text>
        <dbReference type="Rhea" id="RHEA:24544"/>
        <dbReference type="Rhea" id="RHEA-COMP:9752"/>
        <dbReference type="Rhea" id="RHEA-COMP:12448"/>
        <dbReference type="ChEBI" id="CHEBI:15377"/>
        <dbReference type="ChEBI" id="CHEBI:15379"/>
        <dbReference type="ChEBI" id="CHEBI:16240"/>
        <dbReference type="ChEBI" id="CHEBI:28938"/>
        <dbReference type="ChEBI" id="CHEBI:29969"/>
        <dbReference type="ChEBI" id="CHEBI:131803"/>
        <dbReference type="EC" id="1.4.3.13"/>
    </reaction>
</comment>
<keyword evidence="15" id="KW-0472">Membrane</keyword>